<dbReference type="SUPFAM" id="SSF48452">
    <property type="entry name" value="TPR-like"/>
    <property type="match status" value="1"/>
</dbReference>
<evidence type="ECO:0000256" key="1">
    <source>
        <dbReference type="ARBA" id="ARBA00022737"/>
    </source>
</evidence>
<feature type="repeat" description="PPR" evidence="2">
    <location>
        <begin position="514"/>
        <end position="544"/>
    </location>
</feature>
<sequence length="765" mass="86220">LIIAFSEMGLVEEALWVYRKIGGLPQMQACNALLNGLVKLGRFDSMWKIYWEMLSRGMVPNVVTYGVLVDNWCRQGHFSKARELVNEMVERGIEPTVVIYTTLINCLCSESKMIEAEEMFRSMRKSGVIPNLYTYNCLIEGHCKMGDVKRVLDLYQRMLGEGLLPNVVTFGILIDALRRVGELRAARNVFVYMAKFGVVPNIIVYNCLIDGHCKAGNLSEAMDLHLEMKRFEIFPDVFTYSILIKGLCGVGKVEEANDLLLKMRKEGVLANSVTYNALIDGYCKEGNMKKALEVCSQMMEKSIQPNVITFSSLIDGFCKAGNIQAATGLFEEMVIRGLVPDVVTYTALIDGHCKDGNIDKALRMHKEMIEANLSIDSFSFLFVLKCCTQKRPASLEGKQLHTLVIRFGCEPIIQLQTSLIIMYASMGNLSDAHRMFDEIPSKNIICWTALVSAYVDNQRPYEALQLFRQMQMDNVEPDRVTLTVALSACAHIGGLKMGEWIHDYIRRKQDGNVDSSLYNTLINMYAKCGDIETARRLFDSKRNKDVTTWTTMIVGYALHGQAQEALQLFAEMKELNKNMMKRKRNGDHGSCLILPNEVTFIGVLMACSHAGMVEEGKLHFESMSKDYELKPRDAHFGCMVDLLCRAGLVKEANDFITQMPTQPNEVVWRTLLGACRLHGNVEIAGVVRGRLVELGASHVGDYIAMSNIYAAKGMWEKKIKVRDEIKQRRDPGCSWIEVGSGICEFVAADTHHPMKTHIYEVLNHL</sequence>
<dbReference type="EMBL" id="BDDD01000923">
    <property type="protein sequence ID" value="GAV71532.1"/>
    <property type="molecule type" value="Genomic_DNA"/>
</dbReference>
<dbReference type="Pfam" id="PF13041">
    <property type="entry name" value="PPR_2"/>
    <property type="match status" value="5"/>
</dbReference>
<dbReference type="SUPFAM" id="SSF81901">
    <property type="entry name" value="HCP-like"/>
    <property type="match status" value="1"/>
</dbReference>
<feature type="repeat" description="PPR" evidence="2">
    <location>
        <begin position="201"/>
        <end position="235"/>
    </location>
</feature>
<evidence type="ECO:0000256" key="2">
    <source>
        <dbReference type="PROSITE-ProRule" id="PRU00708"/>
    </source>
</evidence>
<dbReference type="AlphaFoldDB" id="A0A1Q3BUH0"/>
<feature type="repeat" description="PPR" evidence="2">
    <location>
        <begin position="131"/>
        <end position="165"/>
    </location>
</feature>
<evidence type="ECO:0000313" key="4">
    <source>
        <dbReference type="Proteomes" id="UP000187406"/>
    </source>
</evidence>
<reference evidence="4" key="1">
    <citation type="submission" date="2016-04" db="EMBL/GenBank/DDBJ databases">
        <title>Cephalotus genome sequencing.</title>
        <authorList>
            <person name="Fukushima K."/>
            <person name="Hasebe M."/>
            <person name="Fang X."/>
        </authorList>
    </citation>
    <scope>NUCLEOTIDE SEQUENCE [LARGE SCALE GENOMIC DNA]</scope>
    <source>
        <strain evidence="4">cv. St1</strain>
    </source>
</reference>
<feature type="repeat" description="PPR" evidence="2">
    <location>
        <begin position="545"/>
        <end position="579"/>
    </location>
</feature>
<feature type="repeat" description="PPR" evidence="2">
    <location>
        <begin position="96"/>
        <end position="130"/>
    </location>
</feature>
<dbReference type="NCBIfam" id="TIGR00756">
    <property type="entry name" value="PPR"/>
    <property type="match status" value="13"/>
</dbReference>
<dbReference type="PROSITE" id="PS51375">
    <property type="entry name" value="PPR"/>
    <property type="match status" value="13"/>
</dbReference>
<dbReference type="PANTHER" id="PTHR45613:SF9">
    <property type="entry name" value="MITOCHONDRIAL GROUP I INTRON SPLICING FACTOR CCM1"/>
    <property type="match status" value="1"/>
</dbReference>
<dbReference type="InterPro" id="IPR011990">
    <property type="entry name" value="TPR-like_helical_dom_sf"/>
</dbReference>
<dbReference type="InParanoid" id="A0A1Q3BUH0"/>
<feature type="repeat" description="PPR" evidence="2">
    <location>
        <begin position="26"/>
        <end position="60"/>
    </location>
</feature>
<feature type="repeat" description="PPR" evidence="2">
    <location>
        <begin position="236"/>
        <end position="270"/>
    </location>
</feature>
<feature type="non-terminal residue" evidence="3">
    <location>
        <position position="1"/>
    </location>
</feature>
<dbReference type="FunCoup" id="A0A1Q3BUH0">
    <property type="interactions" value="4"/>
</dbReference>
<accession>A0A1Q3BUH0</accession>
<dbReference type="OrthoDB" id="185373at2759"/>
<dbReference type="Pfam" id="PF01535">
    <property type="entry name" value="PPR"/>
    <property type="match status" value="4"/>
</dbReference>
<feature type="repeat" description="PPR" evidence="2">
    <location>
        <begin position="443"/>
        <end position="477"/>
    </location>
</feature>
<dbReference type="PANTHER" id="PTHR45613">
    <property type="entry name" value="PENTATRICOPEPTIDE REPEAT-CONTAINING PROTEIN"/>
    <property type="match status" value="1"/>
</dbReference>
<keyword evidence="1" id="KW-0677">Repeat</keyword>
<dbReference type="FunFam" id="1.25.40.10:FF:000090">
    <property type="entry name" value="Pentatricopeptide repeat-containing protein, chloroplastic"/>
    <property type="match status" value="1"/>
</dbReference>
<feature type="repeat" description="PPR" evidence="2">
    <location>
        <begin position="271"/>
        <end position="305"/>
    </location>
</feature>
<proteinExistence type="predicted"/>
<comment type="caution">
    <text evidence="3">The sequence shown here is derived from an EMBL/GenBank/DDBJ whole genome shotgun (WGS) entry which is preliminary data.</text>
</comment>
<feature type="repeat" description="PPR" evidence="2">
    <location>
        <begin position="306"/>
        <end position="340"/>
    </location>
</feature>
<organism evidence="3 4">
    <name type="scientific">Cephalotus follicularis</name>
    <name type="common">Albany pitcher plant</name>
    <dbReference type="NCBI Taxonomy" id="3775"/>
    <lineage>
        <taxon>Eukaryota</taxon>
        <taxon>Viridiplantae</taxon>
        <taxon>Streptophyta</taxon>
        <taxon>Embryophyta</taxon>
        <taxon>Tracheophyta</taxon>
        <taxon>Spermatophyta</taxon>
        <taxon>Magnoliopsida</taxon>
        <taxon>eudicotyledons</taxon>
        <taxon>Gunneridae</taxon>
        <taxon>Pentapetalae</taxon>
        <taxon>rosids</taxon>
        <taxon>fabids</taxon>
        <taxon>Oxalidales</taxon>
        <taxon>Cephalotaceae</taxon>
        <taxon>Cephalotus</taxon>
    </lineage>
</organism>
<dbReference type="InterPro" id="IPR002885">
    <property type="entry name" value="PPR_rpt"/>
</dbReference>
<keyword evidence="4" id="KW-1185">Reference proteome</keyword>
<feature type="repeat" description="PPR" evidence="2">
    <location>
        <begin position="61"/>
        <end position="95"/>
    </location>
</feature>
<feature type="repeat" description="PPR" evidence="2">
    <location>
        <begin position="341"/>
        <end position="375"/>
    </location>
</feature>
<feature type="repeat" description="PPR" evidence="2">
    <location>
        <begin position="166"/>
        <end position="200"/>
    </location>
</feature>
<protein>
    <submittedName>
        <fullName evidence="3">PPR domain-containing protein/PPR_1 domain-containing protein/PPR_2 domain-containing protein</fullName>
    </submittedName>
</protein>
<dbReference type="Gene3D" id="1.25.40.10">
    <property type="entry name" value="Tetratricopeptide repeat domain"/>
    <property type="match status" value="7"/>
</dbReference>
<dbReference type="GO" id="GO:0016070">
    <property type="term" value="P:RNA metabolic process"/>
    <property type="evidence" value="ECO:0007669"/>
    <property type="project" value="UniProtKB-ARBA"/>
</dbReference>
<name>A0A1Q3BUH0_CEPFO</name>
<dbReference type="Pfam" id="PF12854">
    <property type="entry name" value="PPR_1"/>
    <property type="match status" value="1"/>
</dbReference>
<feature type="non-terminal residue" evidence="3">
    <location>
        <position position="765"/>
    </location>
</feature>
<dbReference type="FunFam" id="1.25.40.10:FF:000344">
    <property type="entry name" value="Pentatricopeptide repeat-containing protein"/>
    <property type="match status" value="1"/>
</dbReference>
<dbReference type="Pfam" id="PF20431">
    <property type="entry name" value="E_motif"/>
    <property type="match status" value="1"/>
</dbReference>
<dbReference type="Proteomes" id="UP000187406">
    <property type="component" value="Unassembled WGS sequence"/>
</dbReference>
<gene>
    <name evidence="3" type="ORF">CFOL_v3_15024</name>
</gene>
<dbReference type="InterPro" id="IPR046848">
    <property type="entry name" value="E_motif"/>
</dbReference>
<evidence type="ECO:0000313" key="3">
    <source>
        <dbReference type="EMBL" id="GAV71532.1"/>
    </source>
</evidence>